<evidence type="ECO:0000313" key="7">
    <source>
        <dbReference type="EMBL" id="CAE4644656.1"/>
    </source>
</evidence>
<dbReference type="GO" id="GO:0032511">
    <property type="term" value="P:late endosome to vacuole transport via multivesicular body sorting pathway"/>
    <property type="evidence" value="ECO:0007669"/>
    <property type="project" value="InterPro"/>
</dbReference>
<gene>
    <name evidence="7" type="ORF">DBRI00130_LOCUS34693</name>
</gene>
<dbReference type="Pfam" id="PF13920">
    <property type="entry name" value="zf-C3HC4_3"/>
    <property type="match status" value="1"/>
</dbReference>
<keyword evidence="3" id="KW-0479">Metal-binding</keyword>
<feature type="domain" description="RING-type" evidence="6">
    <location>
        <begin position="392"/>
        <end position="427"/>
    </location>
</feature>
<evidence type="ECO:0000259" key="6">
    <source>
        <dbReference type="PROSITE" id="PS50089"/>
    </source>
</evidence>
<evidence type="ECO:0000256" key="3">
    <source>
        <dbReference type="PROSITE-ProRule" id="PRU00175"/>
    </source>
</evidence>
<dbReference type="GO" id="GO:0005771">
    <property type="term" value="C:multivesicular body"/>
    <property type="evidence" value="ECO:0007669"/>
    <property type="project" value="TreeGrafter"/>
</dbReference>
<feature type="coiled-coil region" evidence="4">
    <location>
        <begin position="301"/>
        <end position="328"/>
    </location>
</feature>
<keyword evidence="3" id="KW-0863">Zinc-finger</keyword>
<proteinExistence type="predicted"/>
<dbReference type="PROSITE" id="PS50089">
    <property type="entry name" value="ZF_RING_2"/>
    <property type="match status" value="1"/>
</dbReference>
<feature type="compositionally biased region" description="Acidic residues" evidence="5">
    <location>
        <begin position="133"/>
        <end position="145"/>
    </location>
</feature>
<protein>
    <recommendedName>
        <fullName evidence="6">RING-type domain-containing protein</fullName>
    </recommendedName>
</protein>
<dbReference type="Gene3D" id="1.25.40.270">
    <property type="entry name" value="Vacuolar protein sorting-associated protein vta1"/>
    <property type="match status" value="1"/>
</dbReference>
<keyword evidence="2" id="KW-0472">Membrane</keyword>
<evidence type="ECO:0000256" key="2">
    <source>
        <dbReference type="ARBA" id="ARBA00023136"/>
    </source>
</evidence>
<evidence type="ECO:0000256" key="5">
    <source>
        <dbReference type="SAM" id="MobiDB-lite"/>
    </source>
</evidence>
<feature type="region of interest" description="Disordered" evidence="5">
    <location>
        <begin position="132"/>
        <end position="161"/>
    </location>
</feature>
<name>A0A7S4WD82_9STRA</name>
<dbReference type="PANTHER" id="PTHR46009:SF1">
    <property type="entry name" value="VACUOLAR PROTEIN SORTING-ASSOCIATED PROTEIN VTA1 HOMOLOG"/>
    <property type="match status" value="1"/>
</dbReference>
<accession>A0A7S4WD82</accession>
<dbReference type="AlphaFoldDB" id="A0A7S4WD82"/>
<dbReference type="Pfam" id="PF04652">
    <property type="entry name" value="Vta1"/>
    <property type="match status" value="1"/>
</dbReference>
<dbReference type="InterPro" id="IPR013083">
    <property type="entry name" value="Znf_RING/FYVE/PHD"/>
</dbReference>
<dbReference type="InterPro" id="IPR044538">
    <property type="entry name" value="Vta1-like"/>
</dbReference>
<dbReference type="Gene3D" id="3.30.40.10">
    <property type="entry name" value="Zinc/RING finger domain, C3HC4 (zinc finger)"/>
    <property type="match status" value="1"/>
</dbReference>
<dbReference type="PANTHER" id="PTHR46009">
    <property type="entry name" value="VACUOLAR PROTEIN SORTING-ASSOCIATED PROTEIN VTA1 HOMOLOG"/>
    <property type="match status" value="1"/>
</dbReference>
<dbReference type="GO" id="GO:0008270">
    <property type="term" value="F:zinc ion binding"/>
    <property type="evidence" value="ECO:0007669"/>
    <property type="project" value="UniProtKB-KW"/>
</dbReference>
<comment type="subcellular location">
    <subcellularLocation>
        <location evidence="1">Endomembrane system</location>
    </subcellularLocation>
</comment>
<evidence type="ECO:0000256" key="1">
    <source>
        <dbReference type="ARBA" id="ARBA00004308"/>
    </source>
</evidence>
<reference evidence="7" key="1">
    <citation type="submission" date="2021-01" db="EMBL/GenBank/DDBJ databases">
        <authorList>
            <person name="Corre E."/>
            <person name="Pelletier E."/>
            <person name="Niang G."/>
            <person name="Scheremetjew M."/>
            <person name="Finn R."/>
            <person name="Kale V."/>
            <person name="Holt S."/>
            <person name="Cochrane G."/>
            <person name="Meng A."/>
            <person name="Brown T."/>
            <person name="Cohen L."/>
        </authorList>
    </citation>
    <scope>NUCLEOTIDE SEQUENCE</scope>
    <source>
        <strain evidence="7">GSO104</strain>
    </source>
</reference>
<keyword evidence="4" id="KW-0175">Coiled coil</keyword>
<sequence>MIPITVPQSLSKITPFVRRAEELDRIRLHHPECRVVAYYCRNYAAGIAFTIATTDDEMECLDKILAQIQPCGESICGVFTKVESYKICRHFADSKFSKADAEDRLGHADKNVAKLFYASATFYEMLTQFHTNEDEEGGGEEEEGGGEGAMKEYGNEQEEENNRRLYAKHRAVQILRAIKDGRTVSPGRYKEEDDGFLIIHELYEVAPSSSSATTTTTTTGEEGDAGDVTIETIAPHVTNATPEIQLLVRMLRVENNRYKTELQQQSQSQQSSQSLSHSQKIILTNKIEQLKELQQKTMDQFKEIHIKYRQVQKERDELRQEVNLYTGTATATSTTTTSQQQQQQQQKYYQTKSISELQTLESKLRTQLEHIISTKESKLKAQIEEEEEKNLCVICQVERKRMLLMPCRHLCACDTCGKMLKKCPLCRQDVKERINVYS</sequence>
<dbReference type="InterPro" id="IPR023175">
    <property type="entry name" value="Vta1/CALS_N_sf"/>
</dbReference>
<organism evidence="7">
    <name type="scientific">Ditylum brightwellii</name>
    <dbReference type="NCBI Taxonomy" id="49249"/>
    <lineage>
        <taxon>Eukaryota</taxon>
        <taxon>Sar</taxon>
        <taxon>Stramenopiles</taxon>
        <taxon>Ochrophyta</taxon>
        <taxon>Bacillariophyta</taxon>
        <taxon>Mediophyceae</taxon>
        <taxon>Lithodesmiophycidae</taxon>
        <taxon>Lithodesmiales</taxon>
        <taxon>Lithodesmiaceae</taxon>
        <taxon>Ditylum</taxon>
    </lineage>
</organism>
<dbReference type="InterPro" id="IPR001841">
    <property type="entry name" value="Znf_RING"/>
</dbReference>
<keyword evidence="3" id="KW-0862">Zinc</keyword>
<dbReference type="EMBL" id="HBNS01044800">
    <property type="protein sequence ID" value="CAE4644656.1"/>
    <property type="molecule type" value="Transcribed_RNA"/>
</dbReference>
<evidence type="ECO:0000256" key="4">
    <source>
        <dbReference type="SAM" id="Coils"/>
    </source>
</evidence>
<dbReference type="InterPro" id="IPR039431">
    <property type="entry name" value="Vta1/CALS_N"/>
</dbReference>
<dbReference type="SUPFAM" id="SSF57850">
    <property type="entry name" value="RING/U-box"/>
    <property type="match status" value="1"/>
</dbReference>